<name>A0A0F9PW54_9ZZZZ</name>
<organism evidence="1">
    <name type="scientific">marine sediment metagenome</name>
    <dbReference type="NCBI Taxonomy" id="412755"/>
    <lineage>
        <taxon>unclassified sequences</taxon>
        <taxon>metagenomes</taxon>
        <taxon>ecological metagenomes</taxon>
    </lineage>
</organism>
<comment type="caution">
    <text evidence="1">The sequence shown here is derived from an EMBL/GenBank/DDBJ whole genome shotgun (WGS) entry which is preliminary data.</text>
</comment>
<dbReference type="AlphaFoldDB" id="A0A0F9PW54"/>
<gene>
    <name evidence="1" type="ORF">LCGC14_0793580</name>
</gene>
<evidence type="ECO:0000313" key="1">
    <source>
        <dbReference type="EMBL" id="KKN34459.1"/>
    </source>
</evidence>
<sequence length="131" mass="13700">MRNFILIFVTLFLMFAFPASAIDFDRPILSGAIRVKMQAAPRAPDALFTTSVGLKIVGTDTVVFCAPAVNGETILGTTDPIVNLGSEVLLEGFAWAGPLCTGSISLVASDRYRVGFAAPGAPLVLVADPGE</sequence>
<proteinExistence type="predicted"/>
<accession>A0A0F9PW54</accession>
<protein>
    <submittedName>
        <fullName evidence="1">Uncharacterized protein</fullName>
    </submittedName>
</protein>
<dbReference type="EMBL" id="LAZR01002103">
    <property type="protein sequence ID" value="KKN34459.1"/>
    <property type="molecule type" value="Genomic_DNA"/>
</dbReference>
<reference evidence="1" key="1">
    <citation type="journal article" date="2015" name="Nature">
        <title>Complex archaea that bridge the gap between prokaryotes and eukaryotes.</title>
        <authorList>
            <person name="Spang A."/>
            <person name="Saw J.H."/>
            <person name="Jorgensen S.L."/>
            <person name="Zaremba-Niedzwiedzka K."/>
            <person name="Martijn J."/>
            <person name="Lind A.E."/>
            <person name="van Eijk R."/>
            <person name="Schleper C."/>
            <person name="Guy L."/>
            <person name="Ettema T.J."/>
        </authorList>
    </citation>
    <scope>NUCLEOTIDE SEQUENCE</scope>
</reference>